<keyword evidence="1" id="KW-0812">Transmembrane</keyword>
<comment type="caution">
    <text evidence="2">The sequence shown here is derived from an EMBL/GenBank/DDBJ whole genome shotgun (WGS) entry which is preliminary data.</text>
</comment>
<organism evidence="2 5">
    <name type="scientific">endosymbiont of Ridgeia piscesae</name>
    <dbReference type="NCBI Taxonomy" id="54398"/>
    <lineage>
        <taxon>Bacteria</taxon>
        <taxon>Pseudomonadati</taxon>
        <taxon>Pseudomonadota</taxon>
        <taxon>Gammaproteobacteria</taxon>
        <taxon>sulfur-oxidizing symbionts</taxon>
    </lineage>
</organism>
<sequence length="128" mass="14061">MRKPACRSMLITVLLLLTGPGILLAGVPTAQIFNSPTSEQVMLLRISSLLHSDSNQPTGASSPFLSMTQTTPANFSLDQTESNPAVRGFLLFSLISTIILLLYRRWHQFSRDENSTATHSTLRGKRSS</sequence>
<accession>A0A0T5YTR2</accession>
<evidence type="ECO:0000313" key="2">
    <source>
        <dbReference type="EMBL" id="KRT54035.1"/>
    </source>
</evidence>
<dbReference type="STRING" id="54398.Ga0074115_102137"/>
<evidence type="ECO:0000313" key="4">
    <source>
        <dbReference type="Proteomes" id="UP000051276"/>
    </source>
</evidence>
<evidence type="ECO:0000256" key="1">
    <source>
        <dbReference type="SAM" id="Phobius"/>
    </source>
</evidence>
<proteinExistence type="predicted"/>
<dbReference type="Proteomes" id="UP000051634">
    <property type="component" value="Unassembled WGS sequence"/>
</dbReference>
<name>A0A0T5YTR2_9GAMM</name>
<protein>
    <submittedName>
        <fullName evidence="2">Uncharacterized protein</fullName>
    </submittedName>
</protein>
<dbReference type="Proteomes" id="UP000051276">
    <property type="component" value="Unassembled WGS sequence"/>
</dbReference>
<evidence type="ECO:0000313" key="3">
    <source>
        <dbReference type="EMBL" id="KRT60254.1"/>
    </source>
</evidence>
<dbReference type="EMBL" id="LDXT01000094">
    <property type="protein sequence ID" value="KRT54035.1"/>
    <property type="molecule type" value="Genomic_DNA"/>
</dbReference>
<gene>
    <name evidence="2" type="ORF">Ga0074115_102137</name>
    <name evidence="3" type="ORF">Ga0076813_169022</name>
</gene>
<dbReference type="PATRIC" id="fig|54398.3.peg.378"/>
<reference evidence="4 5" key="1">
    <citation type="submission" date="2015-11" db="EMBL/GenBank/DDBJ databases">
        <title>The genome of Candidatus Endoriftia persephone in Ridgeia piscesae and population structure of the North Eastern Pacific vestimentiferan symbionts.</title>
        <authorList>
            <person name="Perez M."/>
            <person name="Juniper K.S."/>
        </authorList>
    </citation>
    <scope>NUCLEOTIDE SEQUENCE [LARGE SCALE GENOMIC DNA]</scope>
    <source>
        <strain evidence="3">Ind10</strain>
        <strain evidence="2">Ind11</strain>
    </source>
</reference>
<feature type="transmembrane region" description="Helical" evidence="1">
    <location>
        <begin position="85"/>
        <end position="103"/>
    </location>
</feature>
<dbReference type="EMBL" id="LMXI01000004">
    <property type="protein sequence ID" value="KRT60254.1"/>
    <property type="molecule type" value="Genomic_DNA"/>
</dbReference>
<keyword evidence="1" id="KW-1133">Transmembrane helix</keyword>
<dbReference type="AlphaFoldDB" id="A0A0T5YTR2"/>
<keyword evidence="1" id="KW-0472">Membrane</keyword>
<evidence type="ECO:0000313" key="5">
    <source>
        <dbReference type="Proteomes" id="UP000051634"/>
    </source>
</evidence>
<keyword evidence="5" id="KW-1185">Reference proteome</keyword>